<accession>A0A4D5RZL1</accession>
<dbReference type="AlphaFoldDB" id="A0A4D5RZL1"/>
<proteinExistence type="predicted"/>
<reference evidence="1" key="1">
    <citation type="submission" date="2019-04" db="EMBL/GenBank/DDBJ databases">
        <title>An insight into the mialome of Ixodes scapularis.</title>
        <authorList>
            <person name="Ribeiro J.M."/>
            <person name="Mather T.N."/>
            <person name="Karim S."/>
        </authorList>
    </citation>
    <scope>NUCLEOTIDE SEQUENCE</scope>
</reference>
<sequence length="91" mass="10642">MQSELFFFCFLVASHRRNSAARVEERESDWGRLVNDARSVLCKDSTERPKEPSTILERPAFATHRTIMNFIIKKRRKATTQRSVCHTALLF</sequence>
<organism evidence="1">
    <name type="scientific">Ixodes scapularis</name>
    <name type="common">Black-legged tick</name>
    <name type="synonym">Deer tick</name>
    <dbReference type="NCBI Taxonomy" id="6945"/>
    <lineage>
        <taxon>Eukaryota</taxon>
        <taxon>Metazoa</taxon>
        <taxon>Ecdysozoa</taxon>
        <taxon>Arthropoda</taxon>
        <taxon>Chelicerata</taxon>
        <taxon>Arachnida</taxon>
        <taxon>Acari</taxon>
        <taxon>Parasitiformes</taxon>
        <taxon>Ixodida</taxon>
        <taxon>Ixodoidea</taxon>
        <taxon>Ixodidae</taxon>
        <taxon>Ixodinae</taxon>
        <taxon>Ixodes</taxon>
    </lineage>
</organism>
<name>A0A4D5RZL1_IXOSC</name>
<protein>
    <submittedName>
        <fullName evidence="1">Putative secreted protein</fullName>
    </submittedName>
</protein>
<dbReference type="EMBL" id="GHJT01008165">
    <property type="protein sequence ID" value="MOY42136.1"/>
    <property type="molecule type" value="Transcribed_RNA"/>
</dbReference>
<evidence type="ECO:0000313" key="1">
    <source>
        <dbReference type="EMBL" id="MOY42136.1"/>
    </source>
</evidence>